<proteinExistence type="predicted"/>
<organism evidence="1 2">
    <name type="scientific">Loxostege sticticalis</name>
    <name type="common">Beet webworm moth</name>
    <dbReference type="NCBI Taxonomy" id="481309"/>
    <lineage>
        <taxon>Eukaryota</taxon>
        <taxon>Metazoa</taxon>
        <taxon>Ecdysozoa</taxon>
        <taxon>Arthropoda</taxon>
        <taxon>Hexapoda</taxon>
        <taxon>Insecta</taxon>
        <taxon>Pterygota</taxon>
        <taxon>Neoptera</taxon>
        <taxon>Endopterygota</taxon>
        <taxon>Lepidoptera</taxon>
        <taxon>Glossata</taxon>
        <taxon>Ditrysia</taxon>
        <taxon>Pyraloidea</taxon>
        <taxon>Crambidae</taxon>
        <taxon>Pyraustinae</taxon>
        <taxon>Loxostege</taxon>
    </lineage>
</organism>
<dbReference type="InterPro" id="IPR005312">
    <property type="entry name" value="DUF1759"/>
</dbReference>
<dbReference type="PANTHER" id="PTHR22954:SF3">
    <property type="entry name" value="PROTEIN CBG08539"/>
    <property type="match status" value="1"/>
</dbReference>
<gene>
    <name evidence="1" type="ORF">ABMA28_003512</name>
</gene>
<accession>A0ABD0SWK1</accession>
<comment type="caution">
    <text evidence="1">The sequence shown here is derived from an EMBL/GenBank/DDBJ whole genome shotgun (WGS) entry which is preliminary data.</text>
</comment>
<dbReference type="Proteomes" id="UP001549921">
    <property type="component" value="Unassembled WGS sequence"/>
</dbReference>
<protein>
    <submittedName>
        <fullName evidence="1">Uncharacterized protein</fullName>
    </submittedName>
</protein>
<evidence type="ECO:0000313" key="2">
    <source>
        <dbReference type="Proteomes" id="UP001549921"/>
    </source>
</evidence>
<dbReference type="AlphaFoldDB" id="A0ABD0SWK1"/>
<dbReference type="PANTHER" id="PTHR22954">
    <property type="entry name" value="RETROVIRAL PROTEASE-RELATED"/>
    <property type="match status" value="1"/>
</dbReference>
<dbReference type="Pfam" id="PF03564">
    <property type="entry name" value="DUF1759"/>
    <property type="match status" value="1"/>
</dbReference>
<name>A0ABD0SWK1_LOXSC</name>
<dbReference type="EMBL" id="JBEDNZ010000014">
    <property type="protein sequence ID" value="KAL0830054.1"/>
    <property type="molecule type" value="Genomic_DNA"/>
</dbReference>
<sequence length="191" mass="21936">MSPNENIVLFKNKRKVEQIYTQTLVNIKQLLSRFDALNIPSETKPSVQTKLPQINVPSFTGKFSEYKTFIGLFNSLIHNNSNLEKNQKLYYLRSFLLGEPLDLIKNLPLLDASYDESLDILDKRYNNEFLIKNELITILLDLPTITRSTPTALRSFLSSVKQQLAALKNLEINVDNFPVILAILLRKLDPL</sequence>
<evidence type="ECO:0000313" key="1">
    <source>
        <dbReference type="EMBL" id="KAL0830054.1"/>
    </source>
</evidence>
<reference evidence="1 2" key="1">
    <citation type="submission" date="2024-06" db="EMBL/GenBank/DDBJ databases">
        <title>A chromosome-level genome assembly of beet webworm, Loxostege sticticalis.</title>
        <authorList>
            <person name="Zhang Y."/>
        </authorList>
    </citation>
    <scope>NUCLEOTIDE SEQUENCE [LARGE SCALE GENOMIC DNA]</scope>
    <source>
        <strain evidence="1">AQ028</strain>
        <tissue evidence="1">Male pupae</tissue>
    </source>
</reference>